<name>A0A3G3K1Q3_9BACL</name>
<dbReference type="Proteomes" id="UP000269097">
    <property type="component" value="Chromosome"/>
</dbReference>
<reference evidence="1 2" key="1">
    <citation type="submission" date="2018-10" db="EMBL/GenBank/DDBJ databases">
        <title>Genome Sequence of Cohnella sp.</title>
        <authorList>
            <person name="Srinivasan S."/>
            <person name="Kim M.K."/>
        </authorList>
    </citation>
    <scope>NUCLEOTIDE SEQUENCE [LARGE SCALE GENOMIC DNA]</scope>
    <source>
        <strain evidence="1 2">18JY8-7</strain>
    </source>
</reference>
<organism evidence="1 2">
    <name type="scientific">Cohnella candidum</name>
    <dbReference type="NCBI Taxonomy" id="2674991"/>
    <lineage>
        <taxon>Bacteria</taxon>
        <taxon>Bacillati</taxon>
        <taxon>Bacillota</taxon>
        <taxon>Bacilli</taxon>
        <taxon>Bacillales</taxon>
        <taxon>Paenibacillaceae</taxon>
        <taxon>Cohnella</taxon>
    </lineage>
</organism>
<gene>
    <name evidence="1" type="ORF">EAV92_18785</name>
</gene>
<evidence type="ECO:0000313" key="2">
    <source>
        <dbReference type="Proteomes" id="UP000269097"/>
    </source>
</evidence>
<evidence type="ECO:0008006" key="3">
    <source>
        <dbReference type="Google" id="ProtNLM"/>
    </source>
</evidence>
<keyword evidence="2" id="KW-1185">Reference proteome</keyword>
<sequence length="87" mass="9444">MSTIEIFKDGSPQSDDLEARVRELACPRCSILVYDVGSPECEAELQSRAAKYGIGSLPAVTLDGKAVSPEQLNKGKVSEILRNLLHK</sequence>
<dbReference type="EMBL" id="CP033433">
    <property type="protein sequence ID" value="AYQ74436.1"/>
    <property type="molecule type" value="Genomic_DNA"/>
</dbReference>
<dbReference type="KEGG" id="coh:EAV92_18785"/>
<proteinExistence type="predicted"/>
<protein>
    <recommendedName>
        <fullName evidence="3">Glutaredoxin</fullName>
    </recommendedName>
</protein>
<evidence type="ECO:0000313" key="1">
    <source>
        <dbReference type="EMBL" id="AYQ74436.1"/>
    </source>
</evidence>
<dbReference type="AlphaFoldDB" id="A0A3G3K1Q3"/>
<dbReference type="RefSeq" id="WP_123042517.1">
    <property type="nucleotide sequence ID" value="NZ_CP033433.1"/>
</dbReference>
<accession>A0A3G3K1Q3</accession>